<dbReference type="OrthoDB" id="2303510at2759"/>
<reference evidence="2 3" key="1">
    <citation type="submission" date="2018-06" db="EMBL/GenBank/DDBJ databases">
        <title>Comparative genomics reveals the genomic features of Rhizophagus irregularis, R. cerebriforme, R. diaphanum and Gigaspora rosea, and their symbiotic lifestyle signature.</title>
        <authorList>
            <person name="Morin E."/>
            <person name="San Clemente H."/>
            <person name="Chen E.C.H."/>
            <person name="De La Providencia I."/>
            <person name="Hainaut M."/>
            <person name="Kuo A."/>
            <person name="Kohler A."/>
            <person name="Murat C."/>
            <person name="Tang N."/>
            <person name="Roy S."/>
            <person name="Loubradou J."/>
            <person name="Henrissat B."/>
            <person name="Grigoriev I.V."/>
            <person name="Corradi N."/>
            <person name="Roux C."/>
            <person name="Martin F.M."/>
        </authorList>
    </citation>
    <scope>NUCLEOTIDE SEQUENCE [LARGE SCALE GENOMIC DNA]</scope>
    <source>
        <strain evidence="2 3">DAOM 227022</strain>
    </source>
</reference>
<keyword evidence="3" id="KW-1185">Reference proteome</keyword>
<feature type="domain" description="N-acetylmuramoyl-L-alanine amidase" evidence="1">
    <location>
        <begin position="58"/>
        <end position="178"/>
    </location>
</feature>
<dbReference type="Proteomes" id="UP000265703">
    <property type="component" value="Unassembled WGS sequence"/>
</dbReference>
<dbReference type="AlphaFoldDB" id="A0A397SHX3"/>
<accession>A0A397SHX3</accession>
<dbReference type="Gene3D" id="3.40.80.10">
    <property type="entry name" value="Peptidoglycan recognition protein-like"/>
    <property type="match status" value="1"/>
</dbReference>
<evidence type="ECO:0000259" key="1">
    <source>
        <dbReference type="Pfam" id="PF01510"/>
    </source>
</evidence>
<sequence>MARQIMNKDAKDAKGIFYINDEPYYVPFPVIDYKNEERGYSFVTNWEENYGIRSDPSGNSINGIVLHWDVCTSARDCFLTLCQRGISGHILIDGDGTVYQTLDLVKLAYHAKGWNSYSIGIFLQNPVGKLKDDQNRDYYESREPGRNKPYTHLDFTDEQKKIIIKVCEALCKIFPNIPRILPPLSNDGLITTATLPVKDRVGILANYNVQSGTLGPGDSLWVEFYRAKFPIRDA</sequence>
<proteinExistence type="predicted"/>
<organism evidence="2 3">
    <name type="scientific">Glomus cerebriforme</name>
    <dbReference type="NCBI Taxonomy" id="658196"/>
    <lineage>
        <taxon>Eukaryota</taxon>
        <taxon>Fungi</taxon>
        <taxon>Fungi incertae sedis</taxon>
        <taxon>Mucoromycota</taxon>
        <taxon>Glomeromycotina</taxon>
        <taxon>Glomeromycetes</taxon>
        <taxon>Glomerales</taxon>
        <taxon>Glomeraceae</taxon>
        <taxon>Glomus</taxon>
    </lineage>
</organism>
<gene>
    <name evidence="2" type="ORF">C1645_364600</name>
</gene>
<dbReference type="EMBL" id="QKYT01000413">
    <property type="protein sequence ID" value="RIA85638.1"/>
    <property type="molecule type" value="Genomic_DNA"/>
</dbReference>
<protein>
    <submittedName>
        <fullName evidence="2">N-acetylmuramoyl-L-alanine amidase domain-containing protein</fullName>
    </submittedName>
</protein>
<dbReference type="InterPro" id="IPR002502">
    <property type="entry name" value="Amidase_domain"/>
</dbReference>
<comment type="caution">
    <text evidence="2">The sequence shown here is derived from an EMBL/GenBank/DDBJ whole genome shotgun (WGS) entry which is preliminary data.</text>
</comment>
<dbReference type="CDD" id="cd06583">
    <property type="entry name" value="PGRP"/>
    <property type="match status" value="1"/>
</dbReference>
<evidence type="ECO:0000313" key="3">
    <source>
        <dbReference type="Proteomes" id="UP000265703"/>
    </source>
</evidence>
<dbReference type="GO" id="GO:0009253">
    <property type="term" value="P:peptidoglycan catabolic process"/>
    <property type="evidence" value="ECO:0007669"/>
    <property type="project" value="InterPro"/>
</dbReference>
<dbReference type="GO" id="GO:0008745">
    <property type="term" value="F:N-acetylmuramoyl-L-alanine amidase activity"/>
    <property type="evidence" value="ECO:0007669"/>
    <property type="project" value="InterPro"/>
</dbReference>
<dbReference type="SUPFAM" id="SSF55846">
    <property type="entry name" value="N-acetylmuramoyl-L-alanine amidase-like"/>
    <property type="match status" value="1"/>
</dbReference>
<dbReference type="InterPro" id="IPR036505">
    <property type="entry name" value="Amidase/PGRP_sf"/>
</dbReference>
<evidence type="ECO:0000313" key="2">
    <source>
        <dbReference type="EMBL" id="RIA85638.1"/>
    </source>
</evidence>
<name>A0A397SHX3_9GLOM</name>
<dbReference type="Pfam" id="PF01510">
    <property type="entry name" value="Amidase_2"/>
    <property type="match status" value="1"/>
</dbReference>